<dbReference type="InterPro" id="IPR051450">
    <property type="entry name" value="Gfo/Idh/MocA_Oxidoreductases"/>
</dbReference>
<accession>A0A4U8UE48</accession>
<dbReference type="InterPro" id="IPR036291">
    <property type="entry name" value="NAD(P)-bd_dom_sf"/>
</dbReference>
<dbReference type="Gene3D" id="3.30.360.10">
    <property type="entry name" value="Dihydrodipicolinate Reductase, domain 2"/>
    <property type="match status" value="1"/>
</dbReference>
<name>A0A4U8UE48_9HELI</name>
<dbReference type="PANTHER" id="PTHR43377">
    <property type="entry name" value="BILIVERDIN REDUCTASE A"/>
    <property type="match status" value="1"/>
</dbReference>
<dbReference type="Gene3D" id="3.40.50.720">
    <property type="entry name" value="NAD(P)-binding Rossmann-like Domain"/>
    <property type="match status" value="1"/>
</dbReference>
<evidence type="ECO:0000313" key="2">
    <source>
        <dbReference type="EMBL" id="TLE10807.1"/>
    </source>
</evidence>
<dbReference type="AlphaFoldDB" id="A0A4U8UE48"/>
<dbReference type="GO" id="GO:0000166">
    <property type="term" value="F:nucleotide binding"/>
    <property type="evidence" value="ECO:0007669"/>
    <property type="project" value="InterPro"/>
</dbReference>
<sequence>MQKAILIGRGYWGKILQHYIQKHYKISYIFGRDVEDEVLIEALDKADSAFIATPLSSHFKLAKLALEHNCNVFVEKPSTATKEEFEILLNLARKNNKILFTDYIYTFSQSILYALQILQEKHIESIQAEITQYGNFYENESVLEVIGVHYISVFAFMQELGLLDNLCVKSCKFLDSKKQSATLEFSALQEKGSKKEIVLLLHCSLLSNDKKRLLRISTTDSIISVDMLSPTPLSIIDSSESLPIFDEKNNLSFAVEGFKNMCARVKQDSTSLESYTNAPAEVSWSDFKCFTKESRAFQSKGKGSGSKANDRALSAESLKSTQETTQNLHLRFSHTTLALLSQAHNLAQDSTPKP</sequence>
<gene>
    <name evidence="2" type="ORF">LS79_004640</name>
</gene>
<proteinExistence type="predicted"/>
<organism evidence="2 3">
    <name type="scientific">Helicobacter bilis</name>
    <dbReference type="NCBI Taxonomy" id="37372"/>
    <lineage>
        <taxon>Bacteria</taxon>
        <taxon>Pseudomonadati</taxon>
        <taxon>Campylobacterota</taxon>
        <taxon>Epsilonproteobacteria</taxon>
        <taxon>Campylobacterales</taxon>
        <taxon>Helicobacteraceae</taxon>
        <taxon>Helicobacter</taxon>
    </lineage>
</organism>
<protein>
    <submittedName>
        <fullName evidence="2">Gfo/Idh/MocA family oxidoreductase</fullName>
    </submittedName>
</protein>
<reference evidence="2 3" key="1">
    <citation type="journal article" date="2014" name="Genome Announc.">
        <title>Draft genome sequences of eight enterohepatic helicobacter species isolated from both laboratory and wild rodents.</title>
        <authorList>
            <person name="Sheh A."/>
            <person name="Shen Z."/>
            <person name="Fox J.G."/>
        </authorList>
    </citation>
    <scope>NUCLEOTIDE SEQUENCE [LARGE SCALE GENOMIC DNA]</scope>
    <source>
        <strain evidence="2 3">ATCC 49320</strain>
    </source>
</reference>
<dbReference type="PANTHER" id="PTHR43377:SF6">
    <property type="entry name" value="GFO_IDH_MOCA-LIKE OXIDOREDUCTASE N-TERMINAL DOMAIN-CONTAINING PROTEIN"/>
    <property type="match status" value="1"/>
</dbReference>
<dbReference type="Pfam" id="PF01408">
    <property type="entry name" value="GFO_IDH_MocA"/>
    <property type="match status" value="1"/>
</dbReference>
<evidence type="ECO:0000259" key="1">
    <source>
        <dbReference type="Pfam" id="PF01408"/>
    </source>
</evidence>
<dbReference type="RefSeq" id="WP_034562748.1">
    <property type="nucleotide sequence ID" value="NZ_FZMS01000026.1"/>
</dbReference>
<dbReference type="Proteomes" id="UP000029857">
    <property type="component" value="Unassembled WGS sequence"/>
</dbReference>
<dbReference type="InterPro" id="IPR000683">
    <property type="entry name" value="Gfo/Idh/MocA-like_OxRdtase_N"/>
</dbReference>
<feature type="domain" description="Gfo/Idh/MocA-like oxidoreductase N-terminal" evidence="1">
    <location>
        <begin position="43"/>
        <end position="102"/>
    </location>
</feature>
<dbReference type="SUPFAM" id="SSF51735">
    <property type="entry name" value="NAD(P)-binding Rossmann-fold domains"/>
    <property type="match status" value="1"/>
</dbReference>
<comment type="caution">
    <text evidence="2">The sequence shown here is derived from an EMBL/GenBank/DDBJ whole genome shotgun (WGS) entry which is preliminary data.</text>
</comment>
<dbReference type="EMBL" id="JRPJ02000012">
    <property type="protein sequence ID" value="TLE10807.1"/>
    <property type="molecule type" value="Genomic_DNA"/>
</dbReference>
<evidence type="ECO:0000313" key="3">
    <source>
        <dbReference type="Proteomes" id="UP000029857"/>
    </source>
</evidence>